<dbReference type="InterPro" id="IPR001932">
    <property type="entry name" value="PPM-type_phosphatase-like_dom"/>
</dbReference>
<dbReference type="Proteomes" id="UP001652624">
    <property type="component" value="Chromosome 21"/>
</dbReference>
<dbReference type="SUPFAM" id="SSF81606">
    <property type="entry name" value="PP2C-like"/>
    <property type="match status" value="1"/>
</dbReference>
<sequence length="619" mass="69583">MSFHSACRVYMRARNTSEEEIPTPVGRKPFRKKRSKIPRVSEVTQQDYYTQDPTFPCSTCNREIDIPGTFHHKKRHVALATLGVQWDGIKRLGSSEIILQRKLIIAKLLSSSTLTEKHLHSINSAFELLWKKELPEYYKICESSPGNSSYTENISTLLIKGVAICADRNSTWKADMNDKVTVVNNFGSKPNVCFFSLFAGHKGASAADLASTELPVLLLHQLSRIDPSYQMTLEEQNLINSFGTVFKEHYTATEDFFTKKVIKAPPAGEYESIHKAFAKAFWRMDRLLRLGRKEVSRVQWSGCSAVTCILEDKTKNPTVKRSWKKSIDNRGLFKRTSQILSGVLHIANTGNVEAVLCRNGKGFCLTKDHTTRNTSERRRVLQSGATISSNEPHGLLEGQIKTTRGLGFHGNPRLKRFIIPAPQTISVPIDILCQFLILATSGLWEVMDTKEVTALAMTTFEVYKSSYYSIIESKYLPSENFLLSPANKPNIIEPENNIHLLFQSKSESKESLTTLYSKELPDTKYSKHFIDNPGKTETFQPETTNYALYTGKEADGPTSMDAAPKDSSKEKESFTERFYKSAAEYISCELVNAALAAGSRNNITVMVILLSGSEYQLLT</sequence>
<dbReference type="PANTHER" id="PTHR13832">
    <property type="entry name" value="PROTEIN PHOSPHATASE 2C"/>
    <property type="match status" value="1"/>
</dbReference>
<dbReference type="AlphaFoldDB" id="A0A1S3A6B4"/>
<dbReference type="InterPro" id="IPR036457">
    <property type="entry name" value="PPM-type-like_dom_sf"/>
</dbReference>
<comment type="similarity">
    <text evidence="1">Belongs to the PP2C family.</text>
</comment>
<accession>A0A1S3A6B4</accession>
<feature type="domain" description="PPM-type phosphatase" evidence="2">
    <location>
        <begin position="161"/>
        <end position="610"/>
    </location>
</feature>
<name>A0A1S3A6B4_ERIEU</name>
<dbReference type="RefSeq" id="XP_007530080.2">
    <property type="nucleotide sequence ID" value="XM_007530018.3"/>
</dbReference>
<dbReference type="eggNOG" id="KOG0698">
    <property type="taxonomic scope" value="Eukaryota"/>
</dbReference>
<dbReference type="SMART" id="SM00332">
    <property type="entry name" value="PP2Cc"/>
    <property type="match status" value="1"/>
</dbReference>
<dbReference type="OrthoDB" id="343114at2759"/>
<evidence type="ECO:0000259" key="2">
    <source>
        <dbReference type="PROSITE" id="PS51746"/>
    </source>
</evidence>
<evidence type="ECO:0000313" key="4">
    <source>
        <dbReference type="RefSeq" id="XP_007530080.2"/>
    </source>
</evidence>
<gene>
    <name evidence="4" type="primary">PP2D1</name>
</gene>
<dbReference type="FunCoup" id="A0A1S3A6B4">
    <property type="interactions" value="115"/>
</dbReference>
<evidence type="ECO:0000256" key="1">
    <source>
        <dbReference type="ARBA" id="ARBA00006702"/>
    </source>
</evidence>
<dbReference type="GeneID" id="103119696"/>
<dbReference type="CDD" id="cd00143">
    <property type="entry name" value="PP2Cc"/>
    <property type="match status" value="1"/>
</dbReference>
<dbReference type="Gene3D" id="3.60.40.10">
    <property type="entry name" value="PPM-type phosphatase domain"/>
    <property type="match status" value="1"/>
</dbReference>
<dbReference type="CTD" id="151649"/>
<keyword evidence="3" id="KW-1185">Reference proteome</keyword>
<organism evidence="3 4">
    <name type="scientific">Erinaceus europaeus</name>
    <name type="common">Western European hedgehog</name>
    <dbReference type="NCBI Taxonomy" id="9365"/>
    <lineage>
        <taxon>Eukaryota</taxon>
        <taxon>Metazoa</taxon>
        <taxon>Chordata</taxon>
        <taxon>Craniata</taxon>
        <taxon>Vertebrata</taxon>
        <taxon>Euteleostomi</taxon>
        <taxon>Mammalia</taxon>
        <taxon>Eutheria</taxon>
        <taxon>Laurasiatheria</taxon>
        <taxon>Eulipotyphla</taxon>
        <taxon>Erinaceidae</taxon>
        <taxon>Erinaceinae</taxon>
        <taxon>Erinaceus</taxon>
    </lineage>
</organism>
<protein>
    <submittedName>
        <fullName evidence="4">Protein phosphatase 2C-like domain-containing protein 1</fullName>
    </submittedName>
</protein>
<dbReference type="Pfam" id="PF00481">
    <property type="entry name" value="PP2C"/>
    <property type="match status" value="1"/>
</dbReference>
<reference evidence="4" key="1">
    <citation type="submission" date="2025-08" db="UniProtKB">
        <authorList>
            <consortium name="RefSeq"/>
        </authorList>
    </citation>
    <scope>IDENTIFICATION</scope>
</reference>
<dbReference type="PANTHER" id="PTHR13832:SF837">
    <property type="entry name" value="PROTEIN PHOSPHATASE 2C-LIKE DOMAIN-CONTAINING PROTEIN 1"/>
    <property type="match status" value="1"/>
</dbReference>
<dbReference type="STRING" id="9365.ENSEEUP00000014320"/>
<dbReference type="InterPro" id="IPR015655">
    <property type="entry name" value="PP2C"/>
</dbReference>
<evidence type="ECO:0000313" key="3">
    <source>
        <dbReference type="Proteomes" id="UP001652624"/>
    </source>
</evidence>
<dbReference type="PROSITE" id="PS51746">
    <property type="entry name" value="PPM_2"/>
    <property type="match status" value="1"/>
</dbReference>
<dbReference type="GO" id="GO:0004722">
    <property type="term" value="F:protein serine/threonine phosphatase activity"/>
    <property type="evidence" value="ECO:0007669"/>
    <property type="project" value="InterPro"/>
</dbReference>
<dbReference type="InParanoid" id="A0A1S3A6B4"/>
<proteinExistence type="inferred from homology"/>